<keyword evidence="10 13" id="KW-0472">Membrane</keyword>
<evidence type="ECO:0000313" key="15">
    <source>
        <dbReference type="EMBL" id="KAK6932989.1"/>
    </source>
</evidence>
<evidence type="ECO:0000256" key="5">
    <source>
        <dbReference type="ARBA" id="ARBA00022723"/>
    </source>
</evidence>
<dbReference type="InterPro" id="IPR013083">
    <property type="entry name" value="Znf_RING/FYVE/PHD"/>
</dbReference>
<dbReference type="Proteomes" id="UP001370490">
    <property type="component" value="Unassembled WGS sequence"/>
</dbReference>
<evidence type="ECO:0000256" key="2">
    <source>
        <dbReference type="ARBA" id="ARBA00004906"/>
    </source>
</evidence>
<dbReference type="SMART" id="SM01197">
    <property type="entry name" value="FANCL_C"/>
    <property type="match status" value="1"/>
</dbReference>
<accession>A0AAN8VJS4</accession>
<reference evidence="15 16" key="1">
    <citation type="submission" date="2023-12" db="EMBL/GenBank/DDBJ databases">
        <title>A high-quality genome assembly for Dillenia turbinata (Dilleniales).</title>
        <authorList>
            <person name="Chanderbali A."/>
        </authorList>
    </citation>
    <scope>NUCLEOTIDE SEQUENCE [LARGE SCALE GENOMIC DNA]</scope>
    <source>
        <strain evidence="15">LSX21</strain>
        <tissue evidence="15">Leaf</tissue>
    </source>
</reference>
<sequence length="155" mass="17839">MTSSSQQESSNSNPFRWHYNELDNSNFQIKGQTLFFLIIVCSITFFLVLLFLYARWICRYRQTGGSISSPPSLHRQHQQGLDSSIIDSLPMIILHKTTSFKDECCICLGLFEDGDKIKVLPRCQHSFHSECVDTWLRTRSSCPLCRASLLRVTNV</sequence>
<evidence type="ECO:0000256" key="1">
    <source>
        <dbReference type="ARBA" id="ARBA00004167"/>
    </source>
</evidence>
<keyword evidence="8" id="KW-0862">Zinc</keyword>
<dbReference type="InterPro" id="IPR001841">
    <property type="entry name" value="Znf_RING"/>
</dbReference>
<evidence type="ECO:0000256" key="12">
    <source>
        <dbReference type="PROSITE-ProRule" id="PRU00175"/>
    </source>
</evidence>
<evidence type="ECO:0000256" key="11">
    <source>
        <dbReference type="ARBA" id="ARBA00024209"/>
    </source>
</evidence>
<evidence type="ECO:0000256" key="10">
    <source>
        <dbReference type="ARBA" id="ARBA00023136"/>
    </source>
</evidence>
<dbReference type="EMBL" id="JBAMMX010000009">
    <property type="protein sequence ID" value="KAK6932989.1"/>
    <property type="molecule type" value="Genomic_DNA"/>
</dbReference>
<evidence type="ECO:0000256" key="13">
    <source>
        <dbReference type="SAM" id="Phobius"/>
    </source>
</evidence>
<dbReference type="PANTHER" id="PTHR45768:SF34">
    <property type="entry name" value="RING-H2 FINGER PROTEIN ATL64"/>
    <property type="match status" value="1"/>
</dbReference>
<comment type="similarity">
    <text evidence="11">Belongs to the RING-type zinc finger family. ATL subfamily.</text>
</comment>
<keyword evidence="4 13" id="KW-0812">Transmembrane</keyword>
<keyword evidence="6 12" id="KW-0863">Zinc-finger</keyword>
<dbReference type="SUPFAM" id="SSF57850">
    <property type="entry name" value="RING/U-box"/>
    <property type="match status" value="1"/>
</dbReference>
<dbReference type="Gene3D" id="3.30.40.10">
    <property type="entry name" value="Zinc/RING finger domain, C3HC4 (zinc finger)"/>
    <property type="match status" value="1"/>
</dbReference>
<evidence type="ECO:0000256" key="6">
    <source>
        <dbReference type="ARBA" id="ARBA00022771"/>
    </source>
</evidence>
<comment type="subcellular location">
    <subcellularLocation>
        <location evidence="1">Membrane</location>
        <topology evidence="1">Single-pass membrane protein</topology>
    </subcellularLocation>
</comment>
<gene>
    <name evidence="15" type="ORF">RJ641_035883</name>
</gene>
<evidence type="ECO:0000256" key="7">
    <source>
        <dbReference type="ARBA" id="ARBA00022786"/>
    </source>
</evidence>
<evidence type="ECO:0000256" key="4">
    <source>
        <dbReference type="ARBA" id="ARBA00022692"/>
    </source>
</evidence>
<dbReference type="PROSITE" id="PS50089">
    <property type="entry name" value="ZF_RING_2"/>
    <property type="match status" value="1"/>
</dbReference>
<dbReference type="GO" id="GO:0016020">
    <property type="term" value="C:membrane"/>
    <property type="evidence" value="ECO:0007669"/>
    <property type="project" value="UniProtKB-SubCell"/>
</dbReference>
<comment type="pathway">
    <text evidence="2">Protein modification; protein ubiquitination.</text>
</comment>
<evidence type="ECO:0000256" key="8">
    <source>
        <dbReference type="ARBA" id="ARBA00022833"/>
    </source>
</evidence>
<comment type="caution">
    <text evidence="15">The sequence shown here is derived from an EMBL/GenBank/DDBJ whole genome shotgun (WGS) entry which is preliminary data.</text>
</comment>
<dbReference type="GO" id="GO:0016740">
    <property type="term" value="F:transferase activity"/>
    <property type="evidence" value="ECO:0007669"/>
    <property type="project" value="UniProtKB-KW"/>
</dbReference>
<proteinExistence type="inferred from homology"/>
<evidence type="ECO:0000313" key="16">
    <source>
        <dbReference type="Proteomes" id="UP001370490"/>
    </source>
</evidence>
<feature type="transmembrane region" description="Helical" evidence="13">
    <location>
        <begin position="34"/>
        <end position="54"/>
    </location>
</feature>
<protein>
    <submittedName>
        <fullName evidence="15">Zinc finger, RING-type</fullName>
    </submittedName>
</protein>
<evidence type="ECO:0000259" key="14">
    <source>
        <dbReference type="PROSITE" id="PS50089"/>
    </source>
</evidence>
<evidence type="ECO:0000256" key="9">
    <source>
        <dbReference type="ARBA" id="ARBA00022989"/>
    </source>
</evidence>
<evidence type="ECO:0000256" key="3">
    <source>
        <dbReference type="ARBA" id="ARBA00022679"/>
    </source>
</evidence>
<name>A0AAN8VJS4_9MAGN</name>
<dbReference type="CDD" id="cd16461">
    <property type="entry name" value="RING-H2_EL5-like"/>
    <property type="match status" value="1"/>
</dbReference>
<keyword evidence="7" id="KW-0833">Ubl conjugation pathway</keyword>
<dbReference type="PANTHER" id="PTHR45768">
    <property type="entry name" value="E3 UBIQUITIN-PROTEIN LIGASE RNF13-LIKE"/>
    <property type="match status" value="1"/>
</dbReference>
<organism evidence="15 16">
    <name type="scientific">Dillenia turbinata</name>
    <dbReference type="NCBI Taxonomy" id="194707"/>
    <lineage>
        <taxon>Eukaryota</taxon>
        <taxon>Viridiplantae</taxon>
        <taxon>Streptophyta</taxon>
        <taxon>Embryophyta</taxon>
        <taxon>Tracheophyta</taxon>
        <taxon>Spermatophyta</taxon>
        <taxon>Magnoliopsida</taxon>
        <taxon>eudicotyledons</taxon>
        <taxon>Gunneridae</taxon>
        <taxon>Pentapetalae</taxon>
        <taxon>Dilleniales</taxon>
        <taxon>Dilleniaceae</taxon>
        <taxon>Dillenia</taxon>
    </lineage>
</organism>
<dbReference type="GO" id="GO:0008270">
    <property type="term" value="F:zinc ion binding"/>
    <property type="evidence" value="ECO:0007669"/>
    <property type="project" value="UniProtKB-KW"/>
</dbReference>
<dbReference type="AlphaFoldDB" id="A0AAN8VJS4"/>
<keyword evidence="16" id="KW-1185">Reference proteome</keyword>
<keyword evidence="5" id="KW-0479">Metal-binding</keyword>
<dbReference type="Pfam" id="PF13639">
    <property type="entry name" value="zf-RING_2"/>
    <property type="match status" value="1"/>
</dbReference>
<dbReference type="SMART" id="SM00184">
    <property type="entry name" value="RING"/>
    <property type="match status" value="1"/>
</dbReference>
<keyword evidence="3" id="KW-0808">Transferase</keyword>
<feature type="domain" description="RING-type" evidence="14">
    <location>
        <begin position="104"/>
        <end position="146"/>
    </location>
</feature>
<keyword evidence="9 13" id="KW-1133">Transmembrane helix</keyword>